<feature type="compositionally biased region" description="Low complexity" evidence="1">
    <location>
        <begin position="54"/>
        <end position="69"/>
    </location>
</feature>
<sequence length="119" mass="11474">MGGAEGVAVLKRGCASCCHATHGSETEGAFALVAVKALSPCLCDGLRPRSKTLAGSSGNGCNSSSSNSSGSGGGGGAAGLGGGGRNIVAFHIPWGGPKVARSTPLGHLPPSLVRIKAGY</sequence>
<dbReference type="Proteomes" id="UP000614350">
    <property type="component" value="Unassembled WGS sequence"/>
</dbReference>
<proteinExistence type="predicted"/>
<comment type="caution">
    <text evidence="2">The sequence shown here is derived from an EMBL/GenBank/DDBJ whole genome shotgun (WGS) entry which is preliminary data.</text>
</comment>
<protein>
    <submittedName>
        <fullName evidence="2">Uncharacterized protein</fullName>
    </submittedName>
</protein>
<reference evidence="2" key="1">
    <citation type="journal article" date="2020" name="G3 (Bethesda)">
        <title>High-Quality Assemblies for Three Invasive Social Wasps from the &lt;i&gt;Vespula&lt;/i&gt; Genus.</title>
        <authorList>
            <person name="Harrop T.W.R."/>
            <person name="Guhlin J."/>
            <person name="McLaughlin G.M."/>
            <person name="Permina E."/>
            <person name="Stockwell P."/>
            <person name="Gilligan J."/>
            <person name="Le Lec M.F."/>
            <person name="Gruber M.A.M."/>
            <person name="Quinn O."/>
            <person name="Lovegrove M."/>
            <person name="Duncan E.J."/>
            <person name="Remnant E.J."/>
            <person name="Van Eeckhoven J."/>
            <person name="Graham B."/>
            <person name="Knapp R.A."/>
            <person name="Langford K.W."/>
            <person name="Kronenberg Z."/>
            <person name="Press M.O."/>
            <person name="Eacker S.M."/>
            <person name="Wilson-Rankin E.E."/>
            <person name="Purcell J."/>
            <person name="Lester P.J."/>
            <person name="Dearden P.K."/>
        </authorList>
    </citation>
    <scope>NUCLEOTIDE SEQUENCE</scope>
    <source>
        <strain evidence="2">Marl-1</strain>
    </source>
</reference>
<dbReference type="EMBL" id="JACSEA010000018">
    <property type="protein sequence ID" value="KAF7382751.1"/>
    <property type="molecule type" value="Genomic_DNA"/>
</dbReference>
<dbReference type="AlphaFoldDB" id="A0A834J7Z4"/>
<evidence type="ECO:0000313" key="2">
    <source>
        <dbReference type="EMBL" id="KAF7382751.1"/>
    </source>
</evidence>
<evidence type="ECO:0000256" key="1">
    <source>
        <dbReference type="SAM" id="MobiDB-lite"/>
    </source>
</evidence>
<evidence type="ECO:0000313" key="3">
    <source>
        <dbReference type="Proteomes" id="UP000614350"/>
    </source>
</evidence>
<organism evidence="2 3">
    <name type="scientific">Vespula vulgaris</name>
    <name type="common">Yellow jacket</name>
    <name type="synonym">Wasp</name>
    <dbReference type="NCBI Taxonomy" id="7454"/>
    <lineage>
        <taxon>Eukaryota</taxon>
        <taxon>Metazoa</taxon>
        <taxon>Ecdysozoa</taxon>
        <taxon>Arthropoda</taxon>
        <taxon>Hexapoda</taxon>
        <taxon>Insecta</taxon>
        <taxon>Pterygota</taxon>
        <taxon>Neoptera</taxon>
        <taxon>Endopterygota</taxon>
        <taxon>Hymenoptera</taxon>
        <taxon>Apocrita</taxon>
        <taxon>Aculeata</taxon>
        <taxon>Vespoidea</taxon>
        <taxon>Vespidae</taxon>
        <taxon>Vespinae</taxon>
        <taxon>Vespula</taxon>
    </lineage>
</organism>
<accession>A0A834J7Z4</accession>
<feature type="region of interest" description="Disordered" evidence="1">
    <location>
        <begin position="52"/>
        <end position="78"/>
    </location>
</feature>
<gene>
    <name evidence="2" type="ORF">HZH66_013153</name>
</gene>
<name>A0A834J7Z4_VESVU</name>
<keyword evidence="3" id="KW-1185">Reference proteome</keyword>